<proteinExistence type="predicted"/>
<dbReference type="OrthoDB" id="10015376at2759"/>
<evidence type="ECO:0000256" key="1">
    <source>
        <dbReference type="SAM" id="Phobius"/>
    </source>
</evidence>
<evidence type="ECO:0008006" key="5">
    <source>
        <dbReference type="Google" id="ProtNLM"/>
    </source>
</evidence>
<comment type="caution">
    <text evidence="3">The sequence shown here is derived from an EMBL/GenBank/DDBJ whole genome shotgun (WGS) entry which is preliminary data.</text>
</comment>
<evidence type="ECO:0000313" key="3">
    <source>
        <dbReference type="EMBL" id="CAF1461265.1"/>
    </source>
</evidence>
<evidence type="ECO:0000313" key="4">
    <source>
        <dbReference type="Proteomes" id="UP000663828"/>
    </source>
</evidence>
<protein>
    <recommendedName>
        <fullName evidence="5">G-protein coupled receptors family 1 profile domain-containing protein</fullName>
    </recommendedName>
</protein>
<dbReference type="AlphaFoldDB" id="A0A815QC65"/>
<dbReference type="SUPFAM" id="SSF81321">
    <property type="entry name" value="Family A G protein-coupled receptor-like"/>
    <property type="match status" value="1"/>
</dbReference>
<feature type="transmembrane region" description="Helical" evidence="1">
    <location>
        <begin position="24"/>
        <end position="45"/>
    </location>
</feature>
<accession>A0A815QC65</accession>
<reference evidence="3" key="1">
    <citation type="submission" date="2021-02" db="EMBL/GenBank/DDBJ databases">
        <authorList>
            <person name="Nowell W R."/>
        </authorList>
    </citation>
    <scope>NUCLEOTIDE SEQUENCE</scope>
</reference>
<feature type="transmembrane region" description="Helical" evidence="1">
    <location>
        <begin position="97"/>
        <end position="114"/>
    </location>
</feature>
<dbReference type="Proteomes" id="UP000663828">
    <property type="component" value="Unassembled WGS sequence"/>
</dbReference>
<evidence type="ECO:0000313" key="2">
    <source>
        <dbReference type="EMBL" id="CAF0979672.1"/>
    </source>
</evidence>
<feature type="transmembrane region" description="Helical" evidence="1">
    <location>
        <begin position="135"/>
        <end position="154"/>
    </location>
</feature>
<feature type="transmembrane region" description="Helical" evidence="1">
    <location>
        <begin position="57"/>
        <end position="77"/>
    </location>
</feature>
<feature type="transmembrane region" description="Helical" evidence="1">
    <location>
        <begin position="228"/>
        <end position="245"/>
    </location>
</feature>
<dbReference type="Proteomes" id="UP000663852">
    <property type="component" value="Unassembled WGS sequence"/>
</dbReference>
<keyword evidence="4" id="KW-1185">Reference proteome</keyword>
<dbReference type="Gene3D" id="1.20.1070.10">
    <property type="entry name" value="Rhodopsin 7-helix transmembrane proteins"/>
    <property type="match status" value="1"/>
</dbReference>
<feature type="transmembrane region" description="Helical" evidence="1">
    <location>
        <begin position="186"/>
        <end position="207"/>
    </location>
</feature>
<keyword evidence="1" id="KW-0812">Transmembrane</keyword>
<keyword evidence="1" id="KW-1133">Transmembrane helix</keyword>
<name>A0A815QC65_ADIRI</name>
<organism evidence="3 4">
    <name type="scientific">Adineta ricciae</name>
    <name type="common">Rotifer</name>
    <dbReference type="NCBI Taxonomy" id="249248"/>
    <lineage>
        <taxon>Eukaryota</taxon>
        <taxon>Metazoa</taxon>
        <taxon>Spiralia</taxon>
        <taxon>Gnathifera</taxon>
        <taxon>Rotifera</taxon>
        <taxon>Eurotatoria</taxon>
        <taxon>Bdelloidea</taxon>
        <taxon>Adinetida</taxon>
        <taxon>Adinetidae</taxon>
        <taxon>Adineta</taxon>
    </lineage>
</organism>
<sequence>MNNSSSPCAPLAWSATAADAIEPSFYVCIIAVILHSAFWLSILVFSSLRQWESLQWLYAFLIVDLLLLIRFFILYGLRTSPACVSVDLRTLVCYFEGVGDIYLNMLQGYVLLALNICRHYQITRGGADIYTSHRCLMLTAHILIYIVPLILLIIEIKLDWAVLYRRPGNSCDLDFSSPAVQTFNTIFAYVFPVGLTLTYLFLSLRHVRRIAAAIRDQQISDTRLKHHRLLVFQSITFYSVWLLLWSPHVIISQFVYVSSTAGAVSQILNYIELTSDPLIIAALDVRFLKVWKETFAKMKTRIVPIANA</sequence>
<dbReference type="EMBL" id="CAJNOR010003935">
    <property type="protein sequence ID" value="CAF1461265.1"/>
    <property type="molecule type" value="Genomic_DNA"/>
</dbReference>
<keyword evidence="1" id="KW-0472">Membrane</keyword>
<dbReference type="EMBL" id="CAJNOJ010000055">
    <property type="protein sequence ID" value="CAF0979672.1"/>
    <property type="molecule type" value="Genomic_DNA"/>
</dbReference>
<gene>
    <name evidence="2" type="ORF">EDS130_LOCUS13804</name>
    <name evidence="3" type="ORF">XAT740_LOCUS37448</name>
</gene>